<reference evidence="5" key="1">
    <citation type="journal article" date="2023" name="Nat. Commun.">
        <title>Diploid and tetraploid genomes of Acorus and the evolution of monocots.</title>
        <authorList>
            <person name="Ma L."/>
            <person name="Liu K.W."/>
            <person name="Li Z."/>
            <person name="Hsiao Y.Y."/>
            <person name="Qi Y."/>
            <person name="Fu T."/>
            <person name="Tang G.D."/>
            <person name="Zhang D."/>
            <person name="Sun W.H."/>
            <person name="Liu D.K."/>
            <person name="Li Y."/>
            <person name="Chen G.Z."/>
            <person name="Liu X.D."/>
            <person name="Liao X.Y."/>
            <person name="Jiang Y.T."/>
            <person name="Yu X."/>
            <person name="Hao Y."/>
            <person name="Huang J."/>
            <person name="Zhao X.W."/>
            <person name="Ke S."/>
            <person name="Chen Y.Y."/>
            <person name="Wu W.L."/>
            <person name="Hsu J.L."/>
            <person name="Lin Y.F."/>
            <person name="Huang M.D."/>
            <person name="Li C.Y."/>
            <person name="Huang L."/>
            <person name="Wang Z.W."/>
            <person name="Zhao X."/>
            <person name="Zhong W.Y."/>
            <person name="Peng D.H."/>
            <person name="Ahmad S."/>
            <person name="Lan S."/>
            <person name="Zhang J.S."/>
            <person name="Tsai W.C."/>
            <person name="Van de Peer Y."/>
            <person name="Liu Z.J."/>
        </authorList>
    </citation>
    <scope>NUCLEOTIDE SEQUENCE</scope>
    <source>
        <strain evidence="5">SCP</strain>
    </source>
</reference>
<protein>
    <submittedName>
        <fullName evidence="5">Transcription factor bHLH47</fullName>
    </submittedName>
</protein>
<dbReference type="Pfam" id="PF23177">
    <property type="entry name" value="bHLH_IRO3"/>
    <property type="match status" value="1"/>
</dbReference>
<evidence type="ECO:0000256" key="1">
    <source>
        <dbReference type="ARBA" id="ARBA00023125"/>
    </source>
</evidence>
<dbReference type="PANTHER" id="PTHR47075">
    <property type="entry name" value="TRANSCRIPTION FACTOR BHLH47"/>
    <property type="match status" value="1"/>
</dbReference>
<dbReference type="InterPro" id="IPR026960">
    <property type="entry name" value="RVT-Znf"/>
</dbReference>
<dbReference type="Pfam" id="PF13966">
    <property type="entry name" value="zf-RVT"/>
    <property type="match status" value="1"/>
</dbReference>
<dbReference type="EMBL" id="JAUJYN010000004">
    <property type="protein sequence ID" value="KAK1272913.1"/>
    <property type="molecule type" value="Genomic_DNA"/>
</dbReference>
<reference evidence="5" key="2">
    <citation type="submission" date="2023-06" db="EMBL/GenBank/DDBJ databases">
        <authorList>
            <person name="Ma L."/>
            <person name="Liu K.-W."/>
            <person name="Li Z."/>
            <person name="Hsiao Y.-Y."/>
            <person name="Qi Y."/>
            <person name="Fu T."/>
            <person name="Tang G."/>
            <person name="Zhang D."/>
            <person name="Sun W.-H."/>
            <person name="Liu D.-K."/>
            <person name="Li Y."/>
            <person name="Chen G.-Z."/>
            <person name="Liu X.-D."/>
            <person name="Liao X.-Y."/>
            <person name="Jiang Y.-T."/>
            <person name="Yu X."/>
            <person name="Hao Y."/>
            <person name="Huang J."/>
            <person name="Zhao X.-W."/>
            <person name="Ke S."/>
            <person name="Chen Y.-Y."/>
            <person name="Wu W.-L."/>
            <person name="Hsu J.-L."/>
            <person name="Lin Y.-F."/>
            <person name="Huang M.-D."/>
            <person name="Li C.-Y."/>
            <person name="Huang L."/>
            <person name="Wang Z.-W."/>
            <person name="Zhao X."/>
            <person name="Zhong W.-Y."/>
            <person name="Peng D.-H."/>
            <person name="Ahmad S."/>
            <person name="Lan S."/>
            <person name="Zhang J.-S."/>
            <person name="Tsai W.-C."/>
            <person name="Van De Peer Y."/>
            <person name="Liu Z.-J."/>
        </authorList>
    </citation>
    <scope>NUCLEOTIDE SEQUENCE</scope>
    <source>
        <strain evidence="5">SCP</strain>
        <tissue evidence="5">Leaves</tissue>
    </source>
</reference>
<evidence type="ECO:0000259" key="4">
    <source>
        <dbReference type="Pfam" id="PF23177"/>
    </source>
</evidence>
<dbReference type="Proteomes" id="UP001179952">
    <property type="component" value="Unassembled WGS sequence"/>
</dbReference>
<keyword evidence="2" id="KW-0539">Nucleus</keyword>
<evidence type="ECO:0000259" key="3">
    <source>
        <dbReference type="Pfam" id="PF13966"/>
    </source>
</evidence>
<dbReference type="PANTHER" id="PTHR47075:SF9">
    <property type="entry name" value="TRANSCRIPTION FACTOR BHLH47"/>
    <property type="match status" value="1"/>
</dbReference>
<keyword evidence="6" id="KW-1185">Reference proteome</keyword>
<keyword evidence="1" id="KW-0238">DNA-binding</keyword>
<dbReference type="GO" id="GO:0003677">
    <property type="term" value="F:DNA binding"/>
    <property type="evidence" value="ECO:0007669"/>
    <property type="project" value="UniProtKB-KW"/>
</dbReference>
<feature type="domain" description="Reverse transcriptase zinc-binding" evidence="3">
    <location>
        <begin position="125"/>
        <end position="212"/>
    </location>
</feature>
<dbReference type="AlphaFoldDB" id="A0AAV9B964"/>
<proteinExistence type="predicted"/>
<name>A0AAV9B964_ACOGR</name>
<gene>
    <name evidence="5" type="ORF">QJS04_geneDACA012429</name>
</gene>
<evidence type="ECO:0000256" key="2">
    <source>
        <dbReference type="ARBA" id="ARBA00023242"/>
    </source>
</evidence>
<sequence>MAVSVTGEVDVVAVDLVGRAFSNKKNPGKVSRKIHKAEREKLKHDHLNELFVELGNALENKAVAVKQIWVECDSGGEWLLNLRRINCDVQVQEVAELLLCLDQMASDPSNDDSMVWGEKNAVKYRVKPGYDWWKRDSPGITSMVPKNPKIWQWRISLKVKIFLWLVFQQRVLTKSYRSKWRPHMDTSCEFCAANTETVERLFCSCPVLLQLWNLISVATSSRVCIKNMEDL</sequence>
<accession>A0AAV9B964</accession>
<evidence type="ECO:0000313" key="6">
    <source>
        <dbReference type="Proteomes" id="UP001179952"/>
    </source>
</evidence>
<evidence type="ECO:0000313" key="5">
    <source>
        <dbReference type="EMBL" id="KAK1272913.1"/>
    </source>
</evidence>
<organism evidence="5 6">
    <name type="scientific">Acorus gramineus</name>
    <name type="common">Dwarf sweet flag</name>
    <dbReference type="NCBI Taxonomy" id="55184"/>
    <lineage>
        <taxon>Eukaryota</taxon>
        <taxon>Viridiplantae</taxon>
        <taxon>Streptophyta</taxon>
        <taxon>Embryophyta</taxon>
        <taxon>Tracheophyta</taxon>
        <taxon>Spermatophyta</taxon>
        <taxon>Magnoliopsida</taxon>
        <taxon>Liliopsida</taxon>
        <taxon>Acoraceae</taxon>
        <taxon>Acorus</taxon>
    </lineage>
</organism>
<feature type="domain" description="Iron-related transcription factor 3 bHLH" evidence="4">
    <location>
        <begin position="29"/>
        <end position="61"/>
    </location>
</feature>
<dbReference type="InterPro" id="IPR057075">
    <property type="entry name" value="bHLH_IRO3"/>
</dbReference>
<comment type="caution">
    <text evidence="5">The sequence shown here is derived from an EMBL/GenBank/DDBJ whole genome shotgun (WGS) entry which is preliminary data.</text>
</comment>